<dbReference type="Gene3D" id="2.70.70.10">
    <property type="entry name" value="Glucose Permease (Domain IIA)"/>
    <property type="match status" value="1"/>
</dbReference>
<evidence type="ECO:0000256" key="1">
    <source>
        <dbReference type="SAM" id="Phobius"/>
    </source>
</evidence>
<organism evidence="3 4">
    <name type="scientific">Candidatus Woesebacteria bacterium RIFCSPHIGHO2_01_FULL_37_10</name>
    <dbReference type="NCBI Taxonomy" id="1802489"/>
    <lineage>
        <taxon>Bacteria</taxon>
        <taxon>Candidatus Woeseibacteriota</taxon>
    </lineage>
</organism>
<gene>
    <name evidence="3" type="ORF">A2685_02720</name>
</gene>
<dbReference type="Pfam" id="PF00226">
    <property type="entry name" value="DnaJ"/>
    <property type="match status" value="1"/>
</dbReference>
<name>A0A1F7XY03_9BACT</name>
<evidence type="ECO:0000313" key="3">
    <source>
        <dbReference type="EMBL" id="OGM19145.1"/>
    </source>
</evidence>
<dbReference type="PROSITE" id="PS50076">
    <property type="entry name" value="DNAJ_2"/>
    <property type="match status" value="1"/>
</dbReference>
<keyword evidence="1" id="KW-0812">Transmembrane</keyword>
<dbReference type="Proteomes" id="UP000178446">
    <property type="component" value="Unassembled WGS sequence"/>
</dbReference>
<dbReference type="SUPFAM" id="SSF46565">
    <property type="entry name" value="Chaperone J-domain"/>
    <property type="match status" value="1"/>
</dbReference>
<dbReference type="InterPro" id="IPR001623">
    <property type="entry name" value="DnaJ_domain"/>
</dbReference>
<dbReference type="Pfam" id="PF01551">
    <property type="entry name" value="Peptidase_M23"/>
    <property type="match status" value="1"/>
</dbReference>
<dbReference type="PANTHER" id="PTHR21666">
    <property type="entry name" value="PEPTIDASE-RELATED"/>
    <property type="match status" value="1"/>
</dbReference>
<feature type="transmembrane region" description="Helical" evidence="1">
    <location>
        <begin position="464"/>
        <end position="492"/>
    </location>
</feature>
<proteinExistence type="predicted"/>
<evidence type="ECO:0000259" key="2">
    <source>
        <dbReference type="PROSITE" id="PS50076"/>
    </source>
</evidence>
<dbReference type="InterPro" id="IPR011055">
    <property type="entry name" value="Dup_hybrid_motif"/>
</dbReference>
<dbReference type="InterPro" id="IPR036869">
    <property type="entry name" value="J_dom_sf"/>
</dbReference>
<reference evidence="3 4" key="1">
    <citation type="journal article" date="2016" name="Nat. Commun.">
        <title>Thousands of microbial genomes shed light on interconnected biogeochemical processes in an aquifer system.</title>
        <authorList>
            <person name="Anantharaman K."/>
            <person name="Brown C.T."/>
            <person name="Hug L.A."/>
            <person name="Sharon I."/>
            <person name="Castelle C.J."/>
            <person name="Probst A.J."/>
            <person name="Thomas B.C."/>
            <person name="Singh A."/>
            <person name="Wilkins M.J."/>
            <person name="Karaoz U."/>
            <person name="Brodie E.L."/>
            <person name="Williams K.H."/>
            <person name="Hubbard S.S."/>
            <person name="Banfield J.F."/>
        </authorList>
    </citation>
    <scope>NUCLEOTIDE SEQUENCE [LARGE SCALE GENOMIC DNA]</scope>
</reference>
<feature type="domain" description="J" evidence="2">
    <location>
        <begin position="90"/>
        <end position="163"/>
    </location>
</feature>
<dbReference type="EMBL" id="MGGB01000022">
    <property type="protein sequence ID" value="OGM19145.1"/>
    <property type="molecule type" value="Genomic_DNA"/>
</dbReference>
<feature type="transmembrane region" description="Helical" evidence="1">
    <location>
        <begin position="416"/>
        <end position="436"/>
    </location>
</feature>
<comment type="caution">
    <text evidence="3">The sequence shown here is derived from an EMBL/GenBank/DDBJ whole genome shotgun (WGS) entry which is preliminary data.</text>
</comment>
<protein>
    <recommendedName>
        <fullName evidence="2">J domain-containing protein</fullName>
    </recommendedName>
</protein>
<dbReference type="InterPro" id="IPR016047">
    <property type="entry name" value="M23ase_b-sheet_dom"/>
</dbReference>
<dbReference type="PANTHER" id="PTHR21666:SF270">
    <property type="entry name" value="MUREIN HYDROLASE ACTIVATOR ENVC"/>
    <property type="match status" value="1"/>
</dbReference>
<dbReference type="SUPFAM" id="SSF51261">
    <property type="entry name" value="Duplicated hybrid motif"/>
    <property type="match status" value="1"/>
</dbReference>
<evidence type="ECO:0000313" key="4">
    <source>
        <dbReference type="Proteomes" id="UP000178446"/>
    </source>
</evidence>
<keyword evidence="1" id="KW-0472">Membrane</keyword>
<accession>A0A1F7XY03</accession>
<keyword evidence="1" id="KW-1133">Transmembrane helix</keyword>
<dbReference type="Gene3D" id="1.10.287.110">
    <property type="entry name" value="DnaJ domain"/>
    <property type="match status" value="1"/>
</dbReference>
<dbReference type="SMART" id="SM00271">
    <property type="entry name" value="DnaJ"/>
    <property type="match status" value="1"/>
</dbReference>
<sequence>MRPKKEELLKTLRLSKSDPTLFVLEVDKKLPNDQVLSDPTITFEDKFPRAISILLIAINKYPAQKPTLSETLSKETEIVPLKDDVLKEKDYYRSIGVNHDATQDEIREKYRDEIKKTYPKLLDPASNLSEEEKSILTERLIDLNEAYDTLSKPSKRRIYDATYKTKSEVGRDTPLIATPIFLGPKTSVNKILITVNSSTKTKPGRKAQAFSKQVDSAGYLPFTPAEIEEIKIRMKSKGVVNAPDIKEGEINTALQLFGKGVNGKNLEAKADMSSRLSHEQKQSLYRTALIMTFIEAANPGLTQELYESFGQPEIEISPTPEVYTPSPNQLSLGFQDGGFFPDILKAKAKEFIGGKLEPVKQRVKDFTLNAIKNGSDKVLKEVVSVGKKAFEKGAQKAVQAGVALMAKAGVTLSAELVAGFATGGAVWVATAILTAAKKIFGAVKRGLLAIGAFFTKEKDFRKQLFVLGGTATMIFLGLGQVGAAAASGAVLLGAGASLITGRQIVGGMRGVYQSLGVFTTAVLLPSIAMPFLAAFFIVPFTVAIIVFIINSGAYVVPQGGFTYVPNVPRPEDIVCNDYKGRKYCFPVAPVDLVLATCAHHDYVATDINLNIRTRGTPVVVAFTDGEILFASSIDAKAGNAIALLGDDNYLYSYFHLASTQVKGGDRVTAGQQIGIQGSSGNAGGASITHFQAMHISFCPYPNDLGICSSTYIPTCIGTRTQCVQPWVDDFTCPSRIFNIVFGNSISCGPDTANAGCGGPPPAATCYNRPQCGQEPFSP</sequence>
<feature type="transmembrane region" description="Helical" evidence="1">
    <location>
        <begin position="531"/>
        <end position="556"/>
    </location>
</feature>
<dbReference type="GO" id="GO:0004222">
    <property type="term" value="F:metalloendopeptidase activity"/>
    <property type="evidence" value="ECO:0007669"/>
    <property type="project" value="TreeGrafter"/>
</dbReference>
<dbReference type="CDD" id="cd06257">
    <property type="entry name" value="DnaJ"/>
    <property type="match status" value="1"/>
</dbReference>
<dbReference type="AlphaFoldDB" id="A0A1F7XY03"/>
<dbReference type="InterPro" id="IPR050570">
    <property type="entry name" value="Cell_wall_metabolism_enzyme"/>
</dbReference>
<dbReference type="CDD" id="cd12797">
    <property type="entry name" value="M23_peptidase"/>
    <property type="match status" value="1"/>
</dbReference>